<dbReference type="AlphaFoldDB" id="A0A022PFH8"/>
<organism evidence="1 2">
    <name type="scientific">Photorhabdus aegyptia</name>
    <dbReference type="NCBI Taxonomy" id="2805098"/>
    <lineage>
        <taxon>Bacteria</taxon>
        <taxon>Pseudomonadati</taxon>
        <taxon>Pseudomonadota</taxon>
        <taxon>Gammaproteobacteria</taxon>
        <taxon>Enterobacterales</taxon>
        <taxon>Morganellaceae</taxon>
        <taxon>Photorhabdus</taxon>
    </lineage>
</organism>
<evidence type="ECO:0000313" key="2">
    <source>
        <dbReference type="Proteomes" id="UP000023464"/>
    </source>
</evidence>
<keyword evidence="2" id="KW-1185">Reference proteome</keyword>
<accession>A0A022PFH8</accession>
<gene>
    <name evidence="1" type="ORF">BA1DRAFT_03147</name>
</gene>
<evidence type="ECO:0000313" key="1">
    <source>
        <dbReference type="EMBL" id="EYU14294.1"/>
    </source>
</evidence>
<proteinExistence type="predicted"/>
<reference evidence="1 2" key="1">
    <citation type="submission" date="2014-03" db="EMBL/GenBank/DDBJ databases">
        <title>Draft Genome of Photorhabdus luminescens BA1, an Egyptian Isolate.</title>
        <authorList>
            <person name="Ghazal S."/>
            <person name="Hurst S.G.IV."/>
            <person name="Morris K."/>
            <person name="Thomas K."/>
            <person name="Tisa L.S."/>
        </authorList>
    </citation>
    <scope>NUCLEOTIDE SEQUENCE [LARGE SCALE GENOMIC DNA]</scope>
    <source>
        <strain evidence="1 2">BA1</strain>
    </source>
</reference>
<dbReference type="PATRIC" id="fig|1393736.3.peg.3227"/>
<dbReference type="Proteomes" id="UP000023464">
    <property type="component" value="Unassembled WGS sequence"/>
</dbReference>
<name>A0A022PFH8_9GAMM</name>
<protein>
    <submittedName>
        <fullName evidence="1">Uncharacterized protein</fullName>
    </submittedName>
</protein>
<dbReference type="EMBL" id="JFGV01000051">
    <property type="protein sequence ID" value="EYU14294.1"/>
    <property type="molecule type" value="Genomic_DNA"/>
</dbReference>
<sequence length="48" mass="5796">MNRLSEKRSRVSAFFKDDYMAAENSIILSENWQFYYQYGLQILVRILS</sequence>
<comment type="caution">
    <text evidence="1">The sequence shown here is derived from an EMBL/GenBank/DDBJ whole genome shotgun (WGS) entry which is preliminary data.</text>
</comment>